<dbReference type="EMBL" id="AUXT01000150">
    <property type="protein sequence ID" value="KZN47950.1"/>
    <property type="molecule type" value="Genomic_DNA"/>
</dbReference>
<dbReference type="Gene3D" id="3.40.190.10">
    <property type="entry name" value="Periplasmic binding protein-like II"/>
    <property type="match status" value="2"/>
</dbReference>
<protein>
    <submittedName>
        <fullName evidence="6">Transcriptional regulator</fullName>
    </submittedName>
</protein>
<sequence length="304" mass="33863">MKCGGDQMDHKQLNYFLALADTLHFTRASERCYISPPTLSRQIKQLENEVGSALFIRDNRSVSLTAQGKAFVHYAQATLASWRQFKSECQDDSQPLSGELSLYCSVTASYSFIYDLFARYRKEFPQVELNLMTGDPAHSITQVQSDLTDVAVAVKPASLAQGIEYQSIGRSRLVFIAPTMQCPLTDTLDNCTEGSLPWAQLPFIVPEQGVLKERIDSFFKRISIQPQVYAHVSGHEAMVALTSLGFGVAYVPEIVLAQSPFKNQVQQLNLQSEEIDIGLVTKKKRLQDPVINKLFNVAGGIFNS</sequence>
<organism evidence="6 7">
    <name type="scientific">Pseudoalteromonas luteoviolacea NCIMB 1942</name>
    <dbReference type="NCBI Taxonomy" id="1365253"/>
    <lineage>
        <taxon>Bacteria</taxon>
        <taxon>Pseudomonadati</taxon>
        <taxon>Pseudomonadota</taxon>
        <taxon>Gammaproteobacteria</taxon>
        <taxon>Alteromonadales</taxon>
        <taxon>Pseudoalteromonadaceae</taxon>
        <taxon>Pseudoalteromonas</taxon>
    </lineage>
</organism>
<evidence type="ECO:0000256" key="2">
    <source>
        <dbReference type="ARBA" id="ARBA00023015"/>
    </source>
</evidence>
<dbReference type="NCBIfam" id="NF008722">
    <property type="entry name" value="PRK11716.1"/>
    <property type="match status" value="1"/>
</dbReference>
<dbReference type="InterPro" id="IPR000847">
    <property type="entry name" value="LysR_HTH_N"/>
</dbReference>
<dbReference type="InterPro" id="IPR036388">
    <property type="entry name" value="WH-like_DNA-bd_sf"/>
</dbReference>
<dbReference type="PATRIC" id="fig|1365253.3.peg.2099"/>
<evidence type="ECO:0000259" key="5">
    <source>
        <dbReference type="PROSITE" id="PS50931"/>
    </source>
</evidence>
<dbReference type="PRINTS" id="PR00039">
    <property type="entry name" value="HTHLYSR"/>
</dbReference>
<dbReference type="Pfam" id="PF03466">
    <property type="entry name" value="LysR_substrate"/>
    <property type="match status" value="1"/>
</dbReference>
<keyword evidence="2" id="KW-0805">Transcription regulation</keyword>
<dbReference type="SUPFAM" id="SSF53850">
    <property type="entry name" value="Periplasmic binding protein-like II"/>
    <property type="match status" value="1"/>
</dbReference>
<evidence type="ECO:0000313" key="7">
    <source>
        <dbReference type="Proteomes" id="UP000076587"/>
    </source>
</evidence>
<keyword evidence="4" id="KW-0804">Transcription</keyword>
<dbReference type="Pfam" id="PF00126">
    <property type="entry name" value="HTH_1"/>
    <property type="match status" value="1"/>
</dbReference>
<evidence type="ECO:0000256" key="1">
    <source>
        <dbReference type="ARBA" id="ARBA00009437"/>
    </source>
</evidence>
<dbReference type="Gene3D" id="1.10.10.10">
    <property type="entry name" value="Winged helix-like DNA-binding domain superfamily/Winged helix DNA-binding domain"/>
    <property type="match status" value="1"/>
</dbReference>
<feature type="domain" description="HTH lysR-type" evidence="5">
    <location>
        <begin position="8"/>
        <end position="65"/>
    </location>
</feature>
<dbReference type="GO" id="GO:0003700">
    <property type="term" value="F:DNA-binding transcription factor activity"/>
    <property type="evidence" value="ECO:0007669"/>
    <property type="project" value="InterPro"/>
</dbReference>
<evidence type="ECO:0000313" key="6">
    <source>
        <dbReference type="EMBL" id="KZN47950.1"/>
    </source>
</evidence>
<comment type="caution">
    <text evidence="6">The sequence shown here is derived from an EMBL/GenBank/DDBJ whole genome shotgun (WGS) entry which is preliminary data.</text>
</comment>
<dbReference type="InterPro" id="IPR036390">
    <property type="entry name" value="WH_DNA-bd_sf"/>
</dbReference>
<dbReference type="AlphaFoldDB" id="A0A167CQP6"/>
<reference evidence="6 7" key="1">
    <citation type="submission" date="2013-07" db="EMBL/GenBank/DDBJ databases">
        <title>Comparative Genomic and Metabolomic Analysis of Twelve Strains of Pseudoalteromonas luteoviolacea.</title>
        <authorList>
            <person name="Vynne N.G."/>
            <person name="Mansson M."/>
            <person name="Gram L."/>
        </authorList>
    </citation>
    <scope>NUCLEOTIDE SEQUENCE [LARGE SCALE GENOMIC DNA]</scope>
    <source>
        <strain evidence="6 7">NCIMB 1942</strain>
    </source>
</reference>
<dbReference type="FunFam" id="1.10.10.10:FF:000001">
    <property type="entry name" value="LysR family transcriptional regulator"/>
    <property type="match status" value="1"/>
</dbReference>
<accession>A0A167CQP6</accession>
<dbReference type="SUPFAM" id="SSF46785">
    <property type="entry name" value="Winged helix' DNA-binding domain"/>
    <property type="match status" value="1"/>
</dbReference>
<dbReference type="PANTHER" id="PTHR30126">
    <property type="entry name" value="HTH-TYPE TRANSCRIPTIONAL REGULATOR"/>
    <property type="match status" value="1"/>
</dbReference>
<name>A0A167CQP6_9GAMM</name>
<comment type="similarity">
    <text evidence="1">Belongs to the LysR transcriptional regulatory family.</text>
</comment>
<dbReference type="PANTHER" id="PTHR30126:SF81">
    <property type="entry name" value="HTH-TYPE TRANSCRIPTIONAL REGULATOR ILVY"/>
    <property type="match status" value="1"/>
</dbReference>
<keyword evidence="3" id="KW-0238">DNA-binding</keyword>
<dbReference type="Proteomes" id="UP000076587">
    <property type="component" value="Unassembled WGS sequence"/>
</dbReference>
<dbReference type="InterPro" id="IPR005119">
    <property type="entry name" value="LysR_subst-bd"/>
</dbReference>
<proteinExistence type="inferred from homology"/>
<evidence type="ECO:0000256" key="4">
    <source>
        <dbReference type="ARBA" id="ARBA00023163"/>
    </source>
</evidence>
<gene>
    <name evidence="6" type="ORF">N482_01545</name>
</gene>
<evidence type="ECO:0000256" key="3">
    <source>
        <dbReference type="ARBA" id="ARBA00023125"/>
    </source>
</evidence>
<dbReference type="GO" id="GO:0000976">
    <property type="term" value="F:transcription cis-regulatory region binding"/>
    <property type="evidence" value="ECO:0007669"/>
    <property type="project" value="TreeGrafter"/>
</dbReference>
<dbReference type="PROSITE" id="PS50931">
    <property type="entry name" value="HTH_LYSR"/>
    <property type="match status" value="1"/>
</dbReference>